<evidence type="ECO:0000313" key="1">
    <source>
        <dbReference type="EMBL" id="VBB35457.1"/>
    </source>
</evidence>
<accession>A0A498STU0</accession>
<dbReference type="EMBL" id="UPTC01006018">
    <property type="protein sequence ID" value="VBB35457.1"/>
    <property type="molecule type" value="Genomic_DNA"/>
</dbReference>
<dbReference type="Proteomes" id="UP000276991">
    <property type="component" value="Unassembled WGS sequence"/>
</dbReference>
<proteinExistence type="predicted"/>
<dbReference type="OrthoDB" id="5809348at2759"/>
<name>A0A498STU0_ACAVI</name>
<reference evidence="1 2" key="1">
    <citation type="submission" date="2018-08" db="EMBL/GenBank/DDBJ databases">
        <authorList>
            <person name="Laetsch R D."/>
            <person name="Stevens L."/>
            <person name="Kumar S."/>
            <person name="Blaxter L. M."/>
        </authorList>
    </citation>
    <scope>NUCLEOTIDE SEQUENCE [LARGE SCALE GENOMIC DNA]</scope>
</reference>
<organism evidence="1 2">
    <name type="scientific">Acanthocheilonema viteae</name>
    <name type="common">Filarial nematode worm</name>
    <name type="synonym">Dipetalonema viteae</name>
    <dbReference type="NCBI Taxonomy" id="6277"/>
    <lineage>
        <taxon>Eukaryota</taxon>
        <taxon>Metazoa</taxon>
        <taxon>Ecdysozoa</taxon>
        <taxon>Nematoda</taxon>
        <taxon>Chromadorea</taxon>
        <taxon>Rhabditida</taxon>
        <taxon>Spirurina</taxon>
        <taxon>Spiruromorpha</taxon>
        <taxon>Filarioidea</taxon>
        <taxon>Onchocercidae</taxon>
        <taxon>Acanthocheilonema</taxon>
    </lineage>
</organism>
<keyword evidence="2" id="KW-1185">Reference proteome</keyword>
<protein>
    <submittedName>
        <fullName evidence="1">Uncharacterized protein</fullName>
    </submittedName>
</protein>
<evidence type="ECO:0000313" key="2">
    <source>
        <dbReference type="Proteomes" id="UP000276991"/>
    </source>
</evidence>
<dbReference type="AlphaFoldDB" id="A0A498STU0"/>
<sequence length="97" mass="11055">MLCCCCWQPYHCALAVSIIDTTIVGILAYRTADLLYRSGNAKIDEYDCISISDECEIVKVDELNLIQLLAAYWRIDLHETSVYLINYESIKESIVEA</sequence>
<gene>
    <name evidence="1" type="ORF">NAV_LOCUS10248</name>
</gene>